<evidence type="ECO:0000256" key="1">
    <source>
        <dbReference type="ARBA" id="ARBA00008931"/>
    </source>
</evidence>
<evidence type="ECO:0000313" key="8">
    <source>
        <dbReference type="Proteomes" id="UP000070412"/>
    </source>
</evidence>
<dbReference type="PANTHER" id="PTHR12220:SF13">
    <property type="entry name" value="LARGE RIBOSOMAL SUBUNIT PROTEIN UL16M"/>
    <property type="match status" value="1"/>
</dbReference>
<dbReference type="OrthoDB" id="268521at2759"/>
<evidence type="ECO:0000313" key="7">
    <source>
        <dbReference type="EnsemblMetazoa" id="KAF7488841.1"/>
    </source>
</evidence>
<dbReference type="PANTHER" id="PTHR12220">
    <property type="entry name" value="50S/60S RIBOSOMAL PROTEIN L16"/>
    <property type="match status" value="1"/>
</dbReference>
<dbReference type="GO" id="GO:0003735">
    <property type="term" value="F:structural constituent of ribosome"/>
    <property type="evidence" value="ECO:0007669"/>
    <property type="project" value="InterPro"/>
</dbReference>
<keyword evidence="8" id="KW-1185">Reference proteome</keyword>
<dbReference type="Proteomes" id="UP000616769">
    <property type="component" value="Unassembled WGS sequence"/>
</dbReference>
<dbReference type="GO" id="GO:0005762">
    <property type="term" value="C:mitochondrial large ribosomal subunit"/>
    <property type="evidence" value="ECO:0007669"/>
    <property type="project" value="TreeGrafter"/>
</dbReference>
<keyword evidence="2 6" id="KW-0689">Ribosomal protein</keyword>
<dbReference type="AlphaFoldDB" id="A0A131ZYU7"/>
<accession>A0A131ZYU7</accession>
<evidence type="ECO:0000256" key="4">
    <source>
        <dbReference type="ARBA" id="ARBA00035302"/>
    </source>
</evidence>
<reference evidence="7" key="4">
    <citation type="submission" date="2022-06" db="UniProtKB">
        <authorList>
            <consortium name="EnsemblMetazoa"/>
        </authorList>
    </citation>
    <scope>IDENTIFICATION</scope>
</reference>
<dbReference type="Gene3D" id="3.90.1170.10">
    <property type="entry name" value="Ribosomal protein L10e/L16"/>
    <property type="match status" value="1"/>
</dbReference>
<dbReference type="Proteomes" id="UP000070412">
    <property type="component" value="Unassembled WGS sequence"/>
</dbReference>
<dbReference type="InterPro" id="IPR000114">
    <property type="entry name" value="Ribosomal_uL16_bact-type"/>
</dbReference>
<evidence type="ECO:0000313" key="6">
    <source>
        <dbReference type="EMBL" id="KPM03689.1"/>
    </source>
</evidence>
<name>A0A131ZYU7_SARSC</name>
<gene>
    <name evidence="6" type="ORF">QR98_0021230</name>
    <name evidence="5" type="ORF">SSS_8689</name>
</gene>
<evidence type="ECO:0000313" key="5">
    <source>
        <dbReference type="EMBL" id="KAF7488841.1"/>
    </source>
</evidence>
<evidence type="ECO:0000313" key="9">
    <source>
        <dbReference type="Proteomes" id="UP000616769"/>
    </source>
</evidence>
<organism evidence="6 9">
    <name type="scientific">Sarcoptes scabiei</name>
    <name type="common">Itch mite</name>
    <name type="synonym">Acarus scabiei</name>
    <dbReference type="NCBI Taxonomy" id="52283"/>
    <lineage>
        <taxon>Eukaryota</taxon>
        <taxon>Metazoa</taxon>
        <taxon>Ecdysozoa</taxon>
        <taxon>Arthropoda</taxon>
        <taxon>Chelicerata</taxon>
        <taxon>Arachnida</taxon>
        <taxon>Acari</taxon>
        <taxon>Acariformes</taxon>
        <taxon>Sarcoptiformes</taxon>
        <taxon>Astigmata</taxon>
        <taxon>Psoroptidia</taxon>
        <taxon>Sarcoptoidea</taxon>
        <taxon>Sarcoptidae</taxon>
        <taxon>Sarcoptinae</taxon>
        <taxon>Sarcoptes</taxon>
    </lineage>
</organism>
<reference evidence="8" key="2">
    <citation type="journal article" date="2020" name="PLoS Negl. Trop. Dis.">
        <title>High-quality nuclear genome for Sarcoptes scabiei-A critical resource for a neglected parasite.</title>
        <authorList>
            <person name="Korhonen P.K."/>
            <person name="Gasser R.B."/>
            <person name="Ma G."/>
            <person name="Wang T."/>
            <person name="Stroehlein A.J."/>
            <person name="Young N.D."/>
            <person name="Ang C.S."/>
            <person name="Fernando D.D."/>
            <person name="Lu H.C."/>
            <person name="Taylor S."/>
            <person name="Reynolds S.L."/>
            <person name="Mofiz E."/>
            <person name="Najaraj S.H."/>
            <person name="Gowda H."/>
            <person name="Madugundu A."/>
            <person name="Renuse S."/>
            <person name="Holt D."/>
            <person name="Pandey A."/>
            <person name="Papenfuss A.T."/>
            <person name="Fischer K."/>
        </authorList>
    </citation>
    <scope>NUCLEOTIDE SEQUENCE [LARGE SCALE GENOMIC DNA]</scope>
</reference>
<evidence type="ECO:0000256" key="2">
    <source>
        <dbReference type="ARBA" id="ARBA00022980"/>
    </source>
</evidence>
<dbReference type="SUPFAM" id="SSF54686">
    <property type="entry name" value="Ribosomal protein L16p/L10e"/>
    <property type="match status" value="1"/>
</dbReference>
<dbReference type="EnsemblMetazoa" id="SSS_8689s_mrna">
    <property type="protein sequence ID" value="KAF7488841.1"/>
    <property type="gene ID" value="SSS_8689"/>
</dbReference>
<dbReference type="EMBL" id="JXLN01005820">
    <property type="protein sequence ID" value="KPM03689.1"/>
    <property type="molecule type" value="Genomic_DNA"/>
</dbReference>
<dbReference type="GO" id="GO:0019843">
    <property type="term" value="F:rRNA binding"/>
    <property type="evidence" value="ECO:0007669"/>
    <property type="project" value="InterPro"/>
</dbReference>
<dbReference type="InterPro" id="IPR047873">
    <property type="entry name" value="Ribosomal_uL16"/>
</dbReference>
<dbReference type="VEuPathDB" id="VectorBase:SSCA004758"/>
<dbReference type="EMBL" id="WVUK01000065">
    <property type="protein sequence ID" value="KAF7488841.1"/>
    <property type="molecule type" value="Genomic_DNA"/>
</dbReference>
<keyword evidence="3" id="KW-0687">Ribonucleoprotein</keyword>
<dbReference type="GO" id="GO:0032543">
    <property type="term" value="P:mitochondrial translation"/>
    <property type="evidence" value="ECO:0007669"/>
    <property type="project" value="TreeGrafter"/>
</dbReference>
<dbReference type="Pfam" id="PF00252">
    <property type="entry name" value="Ribosomal_L16"/>
    <property type="match status" value="1"/>
</dbReference>
<reference evidence="6 9" key="1">
    <citation type="journal article" date="2015" name="Parasit. Vectors">
        <title>Draft genome of the scabies mite.</title>
        <authorList>
            <person name="Rider S.D.Jr."/>
            <person name="Morgan M.S."/>
            <person name="Arlian L.G."/>
        </authorList>
    </citation>
    <scope>NUCLEOTIDE SEQUENCE [LARGE SCALE GENOMIC DNA]</scope>
    <source>
        <strain evidence="6">Arlian Lab</strain>
    </source>
</reference>
<evidence type="ECO:0000256" key="3">
    <source>
        <dbReference type="ARBA" id="ARBA00023274"/>
    </source>
</evidence>
<dbReference type="InterPro" id="IPR036920">
    <property type="entry name" value="Ribosomal_uL16_sf"/>
</dbReference>
<sequence length="245" mass="28479">MTNTSIFVSKITKILKTNNPLFMVPIRGRKLWRTMPDFSHIILPPLEHRTLVQLSPVPDWRGIEPKKSSRKYADLRGPELINNDLVYGQFGIMTVTGVNLTINHLNMIQQKINKHMDIKKMYAVWRVDPPWKPISKKAHSKKMGGGKAPIHHYVTPVRAGSIIVEIGGHIELEDCAYFLEAIMAKLPCDTYIVTKELLEQWKKEEEQQAKMNINPINYEYAVKNNMAGCHKWISPYDHRWYNKYK</sequence>
<protein>
    <recommendedName>
        <fullName evidence="4">Large ribosomal subunit protein uL16m</fullName>
    </recommendedName>
</protein>
<proteinExistence type="inferred from homology"/>
<reference evidence="5" key="3">
    <citation type="submission" date="2020-01" db="EMBL/GenBank/DDBJ databases">
        <authorList>
            <person name="Korhonen P.K.K."/>
            <person name="Guangxu M.G."/>
            <person name="Wang T.W."/>
            <person name="Stroehlein A.J.S."/>
            <person name="Young N.D."/>
            <person name="Ang C.-S.A."/>
            <person name="Fernando D.W.F."/>
            <person name="Lu H.L."/>
            <person name="Taylor S.T."/>
            <person name="Ehtesham M.E.M."/>
            <person name="Najaraj S.H.N."/>
            <person name="Harsha G.H.G."/>
            <person name="Madugundu A.M."/>
            <person name="Renuse S.R."/>
            <person name="Holt D.H."/>
            <person name="Pandey A.P."/>
            <person name="Papenfuss A.P."/>
            <person name="Gasser R.B.G."/>
            <person name="Fischer K.F."/>
        </authorList>
    </citation>
    <scope>NUCLEOTIDE SEQUENCE</scope>
    <source>
        <strain evidence="5">SSS_KF_BRIS2020</strain>
    </source>
</reference>
<comment type="similarity">
    <text evidence="1">Belongs to the universal ribosomal protein uL16 family.</text>
</comment>